<organism evidence="2 3">
    <name type="scientific">Mumia zhuanghuii</name>
    <dbReference type="NCBI Taxonomy" id="2585211"/>
    <lineage>
        <taxon>Bacteria</taxon>
        <taxon>Bacillati</taxon>
        <taxon>Actinomycetota</taxon>
        <taxon>Actinomycetes</taxon>
        <taxon>Propionibacteriales</taxon>
        <taxon>Nocardioidaceae</taxon>
        <taxon>Mumia</taxon>
    </lineage>
</organism>
<evidence type="ECO:0000313" key="1">
    <source>
        <dbReference type="EMBL" id="TNC22043.1"/>
    </source>
</evidence>
<name>A0A5C4LVS5_9ACTN</name>
<comment type="caution">
    <text evidence="2">The sequence shown here is derived from an EMBL/GenBank/DDBJ whole genome shotgun (WGS) entry which is preliminary data.</text>
</comment>
<dbReference type="EMBL" id="VDFR01000282">
    <property type="protein sequence ID" value="TNC22180.1"/>
    <property type="molecule type" value="Genomic_DNA"/>
</dbReference>
<evidence type="ECO:0000313" key="3">
    <source>
        <dbReference type="Proteomes" id="UP000306740"/>
    </source>
</evidence>
<protein>
    <submittedName>
        <fullName evidence="2">Uncharacterized protein</fullName>
    </submittedName>
</protein>
<sequence length="65" mass="7914">MLRQRRRHGLRLVPFPMPYGREQIAPFGDHSHYRRFFVDSDKGKSSLHHRVKRRLELPKLCRFPC</sequence>
<reference evidence="2 3" key="1">
    <citation type="submission" date="2019-05" db="EMBL/GenBank/DDBJ databases">
        <title>Mumia sp. nov., isolated from the intestinal contents of plateau pika (Ochotona curzoniae) in the Qinghai-Tibet plateau of China.</title>
        <authorList>
            <person name="Tian Z."/>
        </authorList>
    </citation>
    <scope>NUCLEOTIDE SEQUENCE [LARGE SCALE GENOMIC DNA]</scope>
    <source>
        <strain evidence="3">527</strain>
        <strain evidence="2">Z527</strain>
    </source>
</reference>
<accession>A0A5C4LVS5</accession>
<dbReference type="AlphaFoldDB" id="A0A5C4LVS5"/>
<dbReference type="Proteomes" id="UP000306740">
    <property type="component" value="Unassembled WGS sequence"/>
</dbReference>
<dbReference type="RefSeq" id="WP_139107502.1">
    <property type="nucleotide sequence ID" value="NZ_VDFR01000282.1"/>
</dbReference>
<proteinExistence type="predicted"/>
<gene>
    <name evidence="2" type="ORF">FHE65_35875</name>
    <name evidence="1" type="ORF">FHE65_36220</name>
</gene>
<evidence type="ECO:0000313" key="2">
    <source>
        <dbReference type="EMBL" id="TNC22180.1"/>
    </source>
</evidence>
<dbReference type="EMBL" id="VDFR01000283">
    <property type="protein sequence ID" value="TNC22043.1"/>
    <property type="molecule type" value="Genomic_DNA"/>
</dbReference>